<dbReference type="EMBL" id="QMEB01000310">
    <property type="protein sequence ID" value="NMG22759.1"/>
    <property type="molecule type" value="Genomic_DNA"/>
</dbReference>
<keyword evidence="3 4" id="KW-0658">Purine biosynthesis</keyword>
<comment type="pathway">
    <text evidence="1 4">Purine metabolism; IMP biosynthesis via de novo pathway; N(2)-formyl-N(1)-(5-phospho-D-ribosyl)glycinamide from N(1)-(5-phospho-D-ribosyl)glycinamide (10-formyl THF route): step 1/1.</text>
</comment>
<dbReference type="PANTHER" id="PTHR43369">
    <property type="entry name" value="PHOSPHORIBOSYLGLYCINAMIDE FORMYLTRANSFERASE"/>
    <property type="match status" value="1"/>
</dbReference>
<feature type="binding site" evidence="4">
    <location>
        <position position="110"/>
    </location>
    <ligand>
        <name>(6R)-10-formyltetrahydrofolate</name>
        <dbReference type="ChEBI" id="CHEBI:195366"/>
    </ligand>
</feature>
<keyword evidence="2 4" id="KW-0808">Transferase</keyword>
<dbReference type="RefSeq" id="WP_169157946.1">
    <property type="nucleotide sequence ID" value="NZ_CAWPJE010000314.1"/>
</dbReference>
<evidence type="ECO:0000256" key="4">
    <source>
        <dbReference type="HAMAP-Rule" id="MF_01930"/>
    </source>
</evidence>
<sequence length="243" mass="26308">MSFSPDSTQQSPALQHSPAALTQPDAVFSNLVSPNISADTLRTQTPIKLGILASGSGSNFEAVAQAIKDGQLSAQIQVLIYNNPDAYAAVRAAKWGVPAVLLNHREYKSREDLDRQIVQTLQEYDVELVVMAGWMRLVTSVFIDAFPDKIINIHPSLLPSFKGSRAVEQALAEGVKIAGCTVHLVCLEMDSGSILMQAAVPVLPDDTPETLHARIQVQEHRILPLAISFAGSLLEHRPSSKPI</sequence>
<dbReference type="Gene3D" id="3.40.50.170">
    <property type="entry name" value="Formyl transferase, N-terminal domain"/>
    <property type="match status" value="1"/>
</dbReference>
<feature type="site" description="Raises pKa of active site His" evidence="4">
    <location>
        <position position="190"/>
    </location>
</feature>
<comment type="function">
    <text evidence="4">Catalyzes the transfer of a formyl group from 10-formyltetrahydrofolate to 5-phospho-ribosyl-glycinamide (GAR), producing 5-phospho-ribosyl-N-formylglycinamide (FGAR) and tetrahydrofolate.</text>
</comment>
<dbReference type="InterPro" id="IPR002376">
    <property type="entry name" value="Formyl_transf_N"/>
</dbReference>
<evidence type="ECO:0000256" key="3">
    <source>
        <dbReference type="ARBA" id="ARBA00022755"/>
    </source>
</evidence>
<organism evidence="6 7">
    <name type="scientific">Brasilonema bromeliae SPC951</name>
    <dbReference type="NCBI Taxonomy" id="385972"/>
    <lineage>
        <taxon>Bacteria</taxon>
        <taxon>Bacillati</taxon>
        <taxon>Cyanobacteriota</taxon>
        <taxon>Cyanophyceae</taxon>
        <taxon>Nostocales</taxon>
        <taxon>Scytonemataceae</taxon>
        <taxon>Brasilonema</taxon>
        <taxon>Bromeliae group (in: Brasilonema)</taxon>
    </lineage>
</organism>
<dbReference type="GO" id="GO:0004644">
    <property type="term" value="F:phosphoribosylglycinamide formyltransferase activity"/>
    <property type="evidence" value="ECO:0007669"/>
    <property type="project" value="UniProtKB-EC"/>
</dbReference>
<evidence type="ECO:0000256" key="1">
    <source>
        <dbReference type="ARBA" id="ARBA00005054"/>
    </source>
</evidence>
<feature type="domain" description="Formyl transferase N-terminal" evidence="5">
    <location>
        <begin position="49"/>
        <end position="227"/>
    </location>
</feature>
<dbReference type="Pfam" id="PF00551">
    <property type="entry name" value="Formyl_trans_N"/>
    <property type="match status" value="1"/>
</dbReference>
<protein>
    <recommendedName>
        <fullName evidence="4">Phosphoribosylglycinamide formyltransferase</fullName>
        <ecNumber evidence="4">2.1.2.2</ecNumber>
    </recommendedName>
    <alternativeName>
        <fullName evidence="4">5'-phosphoribosylglycinamide transformylase</fullName>
    </alternativeName>
    <alternativeName>
        <fullName evidence="4">GAR transformylase</fullName>
        <shortName evidence="4">GART</shortName>
    </alternativeName>
</protein>
<dbReference type="InterPro" id="IPR036477">
    <property type="entry name" value="Formyl_transf_N_sf"/>
</dbReference>
<dbReference type="InterPro" id="IPR004607">
    <property type="entry name" value="GART"/>
</dbReference>
<gene>
    <name evidence="4" type="primary">purN</name>
    <name evidence="6" type="ORF">DP116_26285</name>
</gene>
<evidence type="ECO:0000313" key="6">
    <source>
        <dbReference type="EMBL" id="NMG22759.1"/>
    </source>
</evidence>
<comment type="caution">
    <text evidence="6">The sequence shown here is derived from an EMBL/GenBank/DDBJ whole genome shotgun (WGS) entry which is preliminary data.</text>
</comment>
<dbReference type="SUPFAM" id="SSF53328">
    <property type="entry name" value="Formyltransferase"/>
    <property type="match status" value="1"/>
</dbReference>
<comment type="catalytic activity">
    <reaction evidence="4">
        <text>N(1)-(5-phospho-beta-D-ribosyl)glycinamide + (6R)-10-formyltetrahydrofolate = N(2)-formyl-N(1)-(5-phospho-beta-D-ribosyl)glycinamide + (6S)-5,6,7,8-tetrahydrofolate + H(+)</text>
        <dbReference type="Rhea" id="RHEA:15053"/>
        <dbReference type="ChEBI" id="CHEBI:15378"/>
        <dbReference type="ChEBI" id="CHEBI:57453"/>
        <dbReference type="ChEBI" id="CHEBI:143788"/>
        <dbReference type="ChEBI" id="CHEBI:147286"/>
        <dbReference type="ChEBI" id="CHEBI:195366"/>
        <dbReference type="EC" id="2.1.2.2"/>
    </reaction>
</comment>
<comment type="similarity">
    <text evidence="4">Belongs to the GART family.</text>
</comment>
<reference evidence="6 7" key="1">
    <citation type="submission" date="2018-06" db="EMBL/GenBank/DDBJ databases">
        <title>Comparative genomics of Brasilonema spp. strains.</title>
        <authorList>
            <person name="Alvarenga D.O."/>
            <person name="Fiore M.F."/>
            <person name="Varani A.M."/>
        </authorList>
    </citation>
    <scope>NUCLEOTIDE SEQUENCE [LARGE SCALE GENOMIC DNA]</scope>
    <source>
        <strain evidence="6 7">SPC951</strain>
    </source>
</reference>
<dbReference type="HAMAP" id="MF_01930">
    <property type="entry name" value="PurN"/>
    <property type="match status" value="1"/>
</dbReference>
<evidence type="ECO:0000313" key="7">
    <source>
        <dbReference type="Proteomes" id="UP000718564"/>
    </source>
</evidence>
<name>A0ABX1PEN7_9CYAN</name>
<dbReference type="NCBIfam" id="TIGR00639">
    <property type="entry name" value="PurN"/>
    <property type="match status" value="1"/>
</dbReference>
<evidence type="ECO:0000256" key="2">
    <source>
        <dbReference type="ARBA" id="ARBA00022679"/>
    </source>
</evidence>
<feature type="active site" description="Proton donor" evidence="4">
    <location>
        <position position="154"/>
    </location>
</feature>
<feature type="binding site" evidence="4">
    <location>
        <position position="152"/>
    </location>
    <ligand>
        <name>(6R)-10-formyltetrahydrofolate</name>
        <dbReference type="ChEBI" id="CHEBI:195366"/>
    </ligand>
</feature>
<keyword evidence="7" id="KW-1185">Reference proteome</keyword>
<proteinExistence type="inferred from homology"/>
<dbReference type="EC" id="2.1.2.2" evidence="4"/>
<dbReference type="Proteomes" id="UP000718564">
    <property type="component" value="Unassembled WGS sequence"/>
</dbReference>
<dbReference type="CDD" id="cd08645">
    <property type="entry name" value="FMT_core_GART"/>
    <property type="match status" value="1"/>
</dbReference>
<feature type="binding site" evidence="4">
    <location>
        <begin position="135"/>
        <end position="138"/>
    </location>
    <ligand>
        <name>(6R)-10-formyltetrahydrofolate</name>
        <dbReference type="ChEBI" id="CHEBI:195366"/>
    </ligand>
</feature>
<accession>A0ABX1PEN7</accession>
<dbReference type="PANTHER" id="PTHR43369:SF2">
    <property type="entry name" value="PHOSPHORIBOSYLGLYCINAMIDE FORMYLTRANSFERASE"/>
    <property type="match status" value="1"/>
</dbReference>
<evidence type="ECO:0000259" key="5">
    <source>
        <dbReference type="Pfam" id="PF00551"/>
    </source>
</evidence>
<feature type="binding site" evidence="4">
    <location>
        <begin position="57"/>
        <end position="59"/>
    </location>
    <ligand>
        <name>N(1)-(5-phospho-beta-D-ribosyl)glycinamide</name>
        <dbReference type="ChEBI" id="CHEBI:143788"/>
    </ligand>
</feature>